<name>A0A5B7GU81_PORTR</name>
<keyword evidence="2" id="KW-0677">Repeat</keyword>
<sequence>MLLRNLAGTFVGIPKLRLVHLEGNQLTTLRANTIKLTGTDTWVHLNSNKLVSIEVNAISGVIKEVWINDNQLTELNEDVWRQMFDDDIQLYAKDNPFTCGCDIAWIVLNVNYLNNLIDDPTCESKTPISDLDPVIFNELCT</sequence>
<evidence type="ECO:0000313" key="3">
    <source>
        <dbReference type="EMBL" id="MPC60975.1"/>
    </source>
</evidence>
<evidence type="ECO:0000256" key="1">
    <source>
        <dbReference type="ARBA" id="ARBA00022614"/>
    </source>
</evidence>
<dbReference type="SUPFAM" id="SSF52058">
    <property type="entry name" value="L domain-like"/>
    <property type="match status" value="1"/>
</dbReference>
<dbReference type="InterPro" id="IPR032675">
    <property type="entry name" value="LRR_dom_sf"/>
</dbReference>
<dbReference type="GO" id="GO:0004497">
    <property type="term" value="F:monooxygenase activity"/>
    <property type="evidence" value="ECO:0007669"/>
    <property type="project" value="UniProtKB-KW"/>
</dbReference>
<dbReference type="PANTHER" id="PTHR24366:SF96">
    <property type="entry name" value="LEUCINE RICH REPEAT CONTAINING 53"/>
    <property type="match status" value="1"/>
</dbReference>
<dbReference type="EMBL" id="VSRR010018089">
    <property type="protein sequence ID" value="MPC60975.1"/>
    <property type="molecule type" value="Genomic_DNA"/>
</dbReference>
<keyword evidence="4" id="KW-1185">Reference proteome</keyword>
<accession>A0A5B7GU81</accession>
<dbReference type="AlphaFoldDB" id="A0A5B7GU81"/>
<evidence type="ECO:0000256" key="2">
    <source>
        <dbReference type="ARBA" id="ARBA00022737"/>
    </source>
</evidence>
<dbReference type="OrthoDB" id="694479at2759"/>
<evidence type="ECO:0000313" key="4">
    <source>
        <dbReference type="Proteomes" id="UP000324222"/>
    </source>
</evidence>
<dbReference type="Proteomes" id="UP000324222">
    <property type="component" value="Unassembled WGS sequence"/>
</dbReference>
<organism evidence="3 4">
    <name type="scientific">Portunus trituberculatus</name>
    <name type="common">Swimming crab</name>
    <name type="synonym">Neptunus trituberculatus</name>
    <dbReference type="NCBI Taxonomy" id="210409"/>
    <lineage>
        <taxon>Eukaryota</taxon>
        <taxon>Metazoa</taxon>
        <taxon>Ecdysozoa</taxon>
        <taxon>Arthropoda</taxon>
        <taxon>Crustacea</taxon>
        <taxon>Multicrustacea</taxon>
        <taxon>Malacostraca</taxon>
        <taxon>Eumalacostraca</taxon>
        <taxon>Eucarida</taxon>
        <taxon>Decapoda</taxon>
        <taxon>Pleocyemata</taxon>
        <taxon>Brachyura</taxon>
        <taxon>Eubrachyura</taxon>
        <taxon>Portunoidea</taxon>
        <taxon>Portunidae</taxon>
        <taxon>Portuninae</taxon>
        <taxon>Portunus</taxon>
    </lineage>
</organism>
<comment type="caution">
    <text evidence="3">The sequence shown here is derived from an EMBL/GenBank/DDBJ whole genome shotgun (WGS) entry which is preliminary data.</text>
</comment>
<keyword evidence="3" id="KW-0503">Monooxygenase</keyword>
<protein>
    <submittedName>
        <fullName evidence="3">Oplophorus-luciferin 2-monooxygenase non-catalytic subunit</fullName>
    </submittedName>
</protein>
<proteinExistence type="predicted"/>
<dbReference type="Gene3D" id="3.80.10.10">
    <property type="entry name" value="Ribonuclease Inhibitor"/>
    <property type="match status" value="1"/>
</dbReference>
<dbReference type="PANTHER" id="PTHR24366">
    <property type="entry name" value="IG(IMMUNOGLOBULIN) AND LRR(LEUCINE RICH REPEAT) DOMAINS"/>
    <property type="match status" value="1"/>
</dbReference>
<keyword evidence="3" id="KW-0560">Oxidoreductase</keyword>
<gene>
    <name evidence="3" type="primary">LUCB_7</name>
    <name evidence="3" type="ORF">E2C01_055037</name>
</gene>
<reference evidence="3 4" key="1">
    <citation type="submission" date="2019-05" db="EMBL/GenBank/DDBJ databases">
        <title>Another draft genome of Portunus trituberculatus and its Hox gene families provides insights of decapod evolution.</title>
        <authorList>
            <person name="Jeong J.-H."/>
            <person name="Song I."/>
            <person name="Kim S."/>
            <person name="Choi T."/>
            <person name="Kim D."/>
            <person name="Ryu S."/>
            <person name="Kim W."/>
        </authorList>
    </citation>
    <scope>NUCLEOTIDE SEQUENCE [LARGE SCALE GENOMIC DNA]</scope>
    <source>
        <tissue evidence="3">Muscle</tissue>
    </source>
</reference>
<keyword evidence="1" id="KW-0433">Leucine-rich repeat</keyword>